<accession>A0A916P8J6</accession>
<dbReference type="EMBL" id="CSBK01001433">
    <property type="protein sequence ID" value="COY66086.1"/>
    <property type="molecule type" value="Genomic_DNA"/>
</dbReference>
<reference evidence="3" key="1">
    <citation type="submission" date="2015-03" db="EMBL/GenBank/DDBJ databases">
        <authorList>
            <consortium name="Pathogen Informatics"/>
        </authorList>
    </citation>
    <scope>NUCLEOTIDE SEQUENCE [LARGE SCALE GENOMIC DNA]</scope>
    <source>
        <strain evidence="3">N09902308</strain>
    </source>
</reference>
<sequence length="40" mass="4372">MRRNSDFPDPVVPMSMPCGPAPNSAPSLMSRYMTLPVFSS</sequence>
<name>A0A916P8J6_MYCTX</name>
<gene>
    <name evidence="2" type="ORF">ERS007739_02943</name>
</gene>
<dbReference type="Proteomes" id="UP000039021">
    <property type="component" value="Unassembled WGS sequence"/>
</dbReference>
<dbReference type="AlphaFoldDB" id="A0A916P8J6"/>
<feature type="region of interest" description="Disordered" evidence="1">
    <location>
        <begin position="1"/>
        <end position="27"/>
    </location>
</feature>
<comment type="caution">
    <text evidence="2">The sequence shown here is derived from an EMBL/GenBank/DDBJ whole genome shotgun (WGS) entry which is preliminary data.</text>
</comment>
<evidence type="ECO:0000256" key="1">
    <source>
        <dbReference type="SAM" id="MobiDB-lite"/>
    </source>
</evidence>
<evidence type="ECO:0000313" key="3">
    <source>
        <dbReference type="Proteomes" id="UP000039021"/>
    </source>
</evidence>
<organism evidence="2 3">
    <name type="scientific">Mycobacterium tuberculosis</name>
    <dbReference type="NCBI Taxonomy" id="1773"/>
    <lineage>
        <taxon>Bacteria</taxon>
        <taxon>Bacillati</taxon>
        <taxon>Actinomycetota</taxon>
        <taxon>Actinomycetes</taxon>
        <taxon>Mycobacteriales</taxon>
        <taxon>Mycobacteriaceae</taxon>
        <taxon>Mycobacterium</taxon>
        <taxon>Mycobacterium tuberculosis complex</taxon>
    </lineage>
</organism>
<protein>
    <submittedName>
        <fullName evidence="2">Uncharacterized protein</fullName>
    </submittedName>
</protein>
<proteinExistence type="predicted"/>
<evidence type="ECO:0000313" key="2">
    <source>
        <dbReference type="EMBL" id="COY66086.1"/>
    </source>
</evidence>